<dbReference type="InterPro" id="IPR029063">
    <property type="entry name" value="SAM-dependent_MTases_sf"/>
</dbReference>
<evidence type="ECO:0000256" key="6">
    <source>
        <dbReference type="ARBA" id="ARBA00047942"/>
    </source>
</evidence>
<evidence type="ECO:0000256" key="4">
    <source>
        <dbReference type="ARBA" id="ARBA00022691"/>
    </source>
</evidence>
<proteinExistence type="predicted"/>
<gene>
    <name evidence="8" type="ORF">SAMN02745244_01478</name>
</gene>
<dbReference type="Proteomes" id="UP000184512">
    <property type="component" value="Unassembled WGS sequence"/>
</dbReference>
<dbReference type="PROSITE" id="PS00092">
    <property type="entry name" value="N6_MTASE"/>
    <property type="match status" value="1"/>
</dbReference>
<organism evidence="8 9">
    <name type="scientific">Tessaracoccus bendigoensis DSM 12906</name>
    <dbReference type="NCBI Taxonomy" id="1123357"/>
    <lineage>
        <taxon>Bacteria</taxon>
        <taxon>Bacillati</taxon>
        <taxon>Actinomycetota</taxon>
        <taxon>Actinomycetes</taxon>
        <taxon>Propionibacteriales</taxon>
        <taxon>Propionibacteriaceae</taxon>
        <taxon>Tessaracoccus</taxon>
    </lineage>
</organism>
<dbReference type="EMBL" id="FQZG01000022">
    <property type="protein sequence ID" value="SHI98731.1"/>
    <property type="molecule type" value="Genomic_DNA"/>
</dbReference>
<dbReference type="EC" id="2.1.1.72" evidence="1"/>
<dbReference type="Gene3D" id="3.40.50.150">
    <property type="entry name" value="Vaccinia Virus protein VP39"/>
    <property type="match status" value="1"/>
</dbReference>
<evidence type="ECO:0000313" key="9">
    <source>
        <dbReference type="Proteomes" id="UP000184512"/>
    </source>
</evidence>
<dbReference type="InterPro" id="IPR003356">
    <property type="entry name" value="DNA_methylase_A-5"/>
</dbReference>
<dbReference type="PANTHER" id="PTHR42933:SF3">
    <property type="entry name" value="TYPE I RESTRICTION ENZYME MJAVIII METHYLASE SUBUNIT"/>
    <property type="match status" value="1"/>
</dbReference>
<dbReference type="Pfam" id="PF02384">
    <property type="entry name" value="N6_Mtase"/>
    <property type="match status" value="1"/>
</dbReference>
<reference evidence="8 9" key="1">
    <citation type="submission" date="2016-11" db="EMBL/GenBank/DDBJ databases">
        <authorList>
            <person name="Jaros S."/>
            <person name="Januszkiewicz K."/>
            <person name="Wedrychowicz H."/>
        </authorList>
    </citation>
    <scope>NUCLEOTIDE SEQUENCE [LARGE SCALE GENOMIC DNA]</scope>
    <source>
        <strain evidence="8 9">DSM 12906</strain>
    </source>
</reference>
<keyword evidence="5" id="KW-0680">Restriction system</keyword>
<dbReference type="GO" id="GO:0009307">
    <property type="term" value="P:DNA restriction-modification system"/>
    <property type="evidence" value="ECO:0007669"/>
    <property type="project" value="UniProtKB-KW"/>
</dbReference>
<keyword evidence="4" id="KW-0949">S-adenosyl-L-methionine</keyword>
<keyword evidence="2 8" id="KW-0489">Methyltransferase</keyword>
<comment type="catalytic activity">
    <reaction evidence="6">
        <text>a 2'-deoxyadenosine in DNA + S-adenosyl-L-methionine = an N(6)-methyl-2'-deoxyadenosine in DNA + S-adenosyl-L-homocysteine + H(+)</text>
        <dbReference type="Rhea" id="RHEA:15197"/>
        <dbReference type="Rhea" id="RHEA-COMP:12418"/>
        <dbReference type="Rhea" id="RHEA-COMP:12419"/>
        <dbReference type="ChEBI" id="CHEBI:15378"/>
        <dbReference type="ChEBI" id="CHEBI:57856"/>
        <dbReference type="ChEBI" id="CHEBI:59789"/>
        <dbReference type="ChEBI" id="CHEBI:90615"/>
        <dbReference type="ChEBI" id="CHEBI:90616"/>
        <dbReference type="EC" id="2.1.1.72"/>
    </reaction>
</comment>
<dbReference type="InterPro" id="IPR002052">
    <property type="entry name" value="DNA_methylase_N6_adenine_CS"/>
</dbReference>
<dbReference type="AlphaFoldDB" id="A0A1M6FLZ1"/>
<protein>
    <recommendedName>
        <fullName evidence="1">site-specific DNA-methyltransferase (adenine-specific)</fullName>
        <ecNumber evidence="1">2.1.1.72</ecNumber>
    </recommendedName>
</protein>
<name>A0A1M6FLZ1_9ACTN</name>
<dbReference type="GO" id="GO:0008170">
    <property type="term" value="F:N-methyltransferase activity"/>
    <property type="evidence" value="ECO:0007669"/>
    <property type="project" value="InterPro"/>
</dbReference>
<dbReference type="STRING" id="1123357.SAMN02745244_01478"/>
<evidence type="ECO:0000313" key="8">
    <source>
        <dbReference type="EMBL" id="SHI98731.1"/>
    </source>
</evidence>
<sequence>METINTIRARGEDHRTLRLYGQEVNLTTSAIARMNLYLHEIEDFKIVRGDTLRAPGLRNPNGTLQKFDVVIANPPFSLKNWGRDTWESDPRAFCGVPPKDKGDYAFIQHMIASMDEERGRVGVVMPLGALFRAGAEGSIRACLVEKDLLEAVIGLGPNLFYGASIPVCLMIFRKEKVEERKNKVLFIDATERVKTGRAQNELGDDDVDAILKAFHEGVDLDGDGGVNLRLVDLSEIEANGHDLNIGRYVAGAESEAVDVTEALAAWQEARAERLAAEEAMVERLRAAGFDA</sequence>
<accession>A0A1M6FLZ1</accession>
<dbReference type="GO" id="GO:0032259">
    <property type="term" value="P:methylation"/>
    <property type="evidence" value="ECO:0007669"/>
    <property type="project" value="UniProtKB-KW"/>
</dbReference>
<dbReference type="SUPFAM" id="SSF53335">
    <property type="entry name" value="S-adenosyl-L-methionine-dependent methyltransferases"/>
    <property type="match status" value="1"/>
</dbReference>
<evidence type="ECO:0000256" key="3">
    <source>
        <dbReference type="ARBA" id="ARBA00022679"/>
    </source>
</evidence>
<dbReference type="GO" id="GO:0003677">
    <property type="term" value="F:DNA binding"/>
    <property type="evidence" value="ECO:0007669"/>
    <property type="project" value="InterPro"/>
</dbReference>
<dbReference type="PANTHER" id="PTHR42933">
    <property type="entry name" value="SLR6095 PROTEIN"/>
    <property type="match status" value="1"/>
</dbReference>
<dbReference type="GO" id="GO:0009007">
    <property type="term" value="F:site-specific DNA-methyltransferase (adenine-specific) activity"/>
    <property type="evidence" value="ECO:0007669"/>
    <property type="project" value="UniProtKB-EC"/>
</dbReference>
<evidence type="ECO:0000256" key="1">
    <source>
        <dbReference type="ARBA" id="ARBA00011900"/>
    </source>
</evidence>
<evidence type="ECO:0000259" key="7">
    <source>
        <dbReference type="Pfam" id="PF02384"/>
    </source>
</evidence>
<dbReference type="InterPro" id="IPR051537">
    <property type="entry name" value="DNA_Adenine_Mtase"/>
</dbReference>
<keyword evidence="3" id="KW-0808">Transferase</keyword>
<evidence type="ECO:0000256" key="2">
    <source>
        <dbReference type="ARBA" id="ARBA00022603"/>
    </source>
</evidence>
<feature type="domain" description="DNA methylase adenine-specific" evidence="7">
    <location>
        <begin position="3"/>
        <end position="254"/>
    </location>
</feature>
<evidence type="ECO:0000256" key="5">
    <source>
        <dbReference type="ARBA" id="ARBA00022747"/>
    </source>
</evidence>
<keyword evidence="9" id="KW-1185">Reference proteome</keyword>